<accession>A0AAD6YHU2</accession>
<keyword evidence="3" id="KW-1185">Reference proteome</keyword>
<feature type="coiled-coil region" evidence="1">
    <location>
        <begin position="658"/>
        <end position="721"/>
    </location>
</feature>
<protein>
    <submittedName>
        <fullName evidence="2">Uncharacterized protein</fullName>
    </submittedName>
</protein>
<proteinExistence type="predicted"/>
<evidence type="ECO:0000313" key="2">
    <source>
        <dbReference type="EMBL" id="KAJ7214541.1"/>
    </source>
</evidence>
<evidence type="ECO:0000256" key="1">
    <source>
        <dbReference type="SAM" id="Coils"/>
    </source>
</evidence>
<dbReference type="EMBL" id="JARJCW010000019">
    <property type="protein sequence ID" value="KAJ7214541.1"/>
    <property type="molecule type" value="Genomic_DNA"/>
</dbReference>
<reference evidence="2" key="1">
    <citation type="submission" date="2023-03" db="EMBL/GenBank/DDBJ databases">
        <title>Massive genome expansion in bonnet fungi (Mycena s.s.) driven by repeated elements and novel gene families across ecological guilds.</title>
        <authorList>
            <consortium name="Lawrence Berkeley National Laboratory"/>
            <person name="Harder C.B."/>
            <person name="Miyauchi S."/>
            <person name="Viragh M."/>
            <person name="Kuo A."/>
            <person name="Thoen E."/>
            <person name="Andreopoulos B."/>
            <person name="Lu D."/>
            <person name="Skrede I."/>
            <person name="Drula E."/>
            <person name="Henrissat B."/>
            <person name="Morin E."/>
            <person name="Kohler A."/>
            <person name="Barry K."/>
            <person name="LaButti K."/>
            <person name="Morin E."/>
            <person name="Salamov A."/>
            <person name="Lipzen A."/>
            <person name="Mereny Z."/>
            <person name="Hegedus B."/>
            <person name="Baldrian P."/>
            <person name="Stursova M."/>
            <person name="Weitz H."/>
            <person name="Taylor A."/>
            <person name="Grigoriev I.V."/>
            <person name="Nagy L.G."/>
            <person name="Martin F."/>
            <person name="Kauserud H."/>
        </authorList>
    </citation>
    <scope>NUCLEOTIDE SEQUENCE</scope>
    <source>
        <strain evidence="2">9144</strain>
    </source>
</reference>
<keyword evidence="1" id="KW-0175">Coiled coil</keyword>
<dbReference type="AlphaFoldDB" id="A0AAD6YHU2"/>
<name>A0AAD6YHU2_9AGAR</name>
<evidence type="ECO:0000313" key="3">
    <source>
        <dbReference type="Proteomes" id="UP001219525"/>
    </source>
</evidence>
<dbReference type="Proteomes" id="UP001219525">
    <property type="component" value="Unassembled WGS sequence"/>
</dbReference>
<comment type="caution">
    <text evidence="2">The sequence shown here is derived from an EMBL/GenBank/DDBJ whole genome shotgun (WGS) entry which is preliminary data.</text>
</comment>
<gene>
    <name evidence="2" type="ORF">GGX14DRAFT_611121</name>
</gene>
<sequence>MTSFDVTGSAACRRYSFIHDINGEYNFYSLSVLIGNLGLHDVGEIFHELIGIKLELFDADVSFDDTTLFLSSTGISIAGVVTINGHTSARGTLQLSKDGITISGRIGDLEYEGLIIREAEFDVFIASEMDTHCARASHFKIAGDLSLCGIDVKAGLFLDKGADGDLRWIVYGEAAGDIRTVRLAPELEGTFLDVSLNRLALIASNYDAPMSSQTGIKYDIVKGVQFCAAVDRIPALESLLRGSVEGMILRASYADGKLSLALVLPATRTISFSDSVYSGPLAIAIEADGVDVKLTLKALLNMHVDGQPDDRPLQLELGLKADFTAASAYAQMRNDWVNPCNLGQKVVIRKCALEFGIVYTTFLATGTPGEIGLAGELAIGRKMAGVAMKLSQNPKQQLLTATITDLGVADLVHFASLVVGKELPQPDDFIHFNQLDLYISTGASIASTYYPAGVSLKGNMTLFGKCAQFEASIGKRVKIMGTIEHFSLGPLTVRGATKPDPIVDVELSEDTQCVLIDGAVDIWDASAELHLEVTTLPETAFNFFVKLRLSDLFLLKLEARLSNSIDIKNYETWGNADFEVHGLMEQHLIDHVTGQLEQQLSSAQKAATEGFATVKADMDRAEAAFKASCQVAIDKLEEKRREWHAKKAEVDGAFERTRNDVAAERKRLQDKVDEAEDTFNRLINEKKAELQTARAEAAAAIRSAEHDLDTAQNDSDNAIREAQADLQRTRESFERDFGSAERDVEGARHDVEITQRRVDDLGRDIDDLGRQIDDEPWYRCPPLIAERAGLEIARGTAYGALEVVRGFLFAAEAVVHGTGFVAAEGGIGAAELTLISVRAIKTVALDVAKDSLTAAKVAHDLAIQAAEEALELARTASEELHVFDLAKAALAAGEAVVQASLNTAQAAVDGLSSCAEFVAFDTAEAALKFAQANTSELNLARHAVDLVEDAVEFGLDIGKWAVEHAGKAFNIRKVEFSGSVRSLTSEDGPPLTVKIQGTVLGHDIDLDIVWKPRFDLIKFIKELFALLWEKLKALVKEMF</sequence>
<organism evidence="2 3">
    <name type="scientific">Mycena pura</name>
    <dbReference type="NCBI Taxonomy" id="153505"/>
    <lineage>
        <taxon>Eukaryota</taxon>
        <taxon>Fungi</taxon>
        <taxon>Dikarya</taxon>
        <taxon>Basidiomycota</taxon>
        <taxon>Agaricomycotina</taxon>
        <taxon>Agaricomycetes</taxon>
        <taxon>Agaricomycetidae</taxon>
        <taxon>Agaricales</taxon>
        <taxon>Marasmiineae</taxon>
        <taxon>Mycenaceae</taxon>
        <taxon>Mycena</taxon>
    </lineage>
</organism>